<dbReference type="AlphaFoldDB" id="A0A0R3MN87"/>
<sequence>MQGWERASEDVEIPGEGMTLDAYVAAIRVSPLFADEVVRHLHRKKLIWMSVRRGHARIFPASHRPARGRPPAVDVKLPVLIDPRLFGLFTDVGPAAVNIAVLKSNTPSGGWMDQPQLQAEIRRSIAVEAGNVMAVFRRFMDANAIQVGLVRKFLWLVFPAVMPIVIETQPELEQGDAPLAKKLIPVPKRVAANLPDEERVFSYIQKAGPAGIAAYEIVRTTAGVLKRERVEEVGTMLEQGGLIFSAMARTSDRGRKGLRYFAAEFGEPQVGSDGRVLPKLGVVT</sequence>
<evidence type="ECO:0000313" key="2">
    <source>
        <dbReference type="Proteomes" id="UP000052023"/>
    </source>
</evidence>
<protein>
    <submittedName>
        <fullName evidence="1">Uncharacterized protein</fullName>
    </submittedName>
</protein>
<dbReference type="EMBL" id="LLYA01000170">
    <property type="protein sequence ID" value="KRR21682.1"/>
    <property type="molecule type" value="Genomic_DNA"/>
</dbReference>
<name>A0A0R3MN87_9BRAD</name>
<organism evidence="1 2">
    <name type="scientific">Bradyrhizobium retamae</name>
    <dbReference type="NCBI Taxonomy" id="1300035"/>
    <lineage>
        <taxon>Bacteria</taxon>
        <taxon>Pseudomonadati</taxon>
        <taxon>Pseudomonadota</taxon>
        <taxon>Alphaproteobacteria</taxon>
        <taxon>Hyphomicrobiales</taxon>
        <taxon>Nitrobacteraceae</taxon>
        <taxon>Bradyrhizobium</taxon>
    </lineage>
</organism>
<accession>A0A0R3MN87</accession>
<comment type="caution">
    <text evidence="1">The sequence shown here is derived from an EMBL/GenBank/DDBJ whole genome shotgun (WGS) entry which is preliminary data.</text>
</comment>
<keyword evidence="2" id="KW-1185">Reference proteome</keyword>
<dbReference type="Proteomes" id="UP000052023">
    <property type="component" value="Unassembled WGS sequence"/>
</dbReference>
<proteinExistence type="predicted"/>
<evidence type="ECO:0000313" key="1">
    <source>
        <dbReference type="EMBL" id="KRR21682.1"/>
    </source>
</evidence>
<reference evidence="1 2" key="1">
    <citation type="submission" date="2014-03" db="EMBL/GenBank/DDBJ databases">
        <title>Bradyrhizobium valentinum sp. nov., isolated from effective nodules of Lupinus mariae-josephae, a lupine endemic of basic-lime soils in Eastern Spain.</title>
        <authorList>
            <person name="Duran D."/>
            <person name="Rey L."/>
            <person name="Navarro A."/>
            <person name="Busquets A."/>
            <person name="Imperial J."/>
            <person name="Ruiz-Argueso T."/>
        </authorList>
    </citation>
    <scope>NUCLEOTIDE SEQUENCE [LARGE SCALE GENOMIC DNA]</scope>
    <source>
        <strain evidence="1 2">Ro19</strain>
    </source>
</reference>
<gene>
    <name evidence="1" type="ORF">CQ13_06425</name>
</gene>